<feature type="region of interest" description="Disordered" evidence="1">
    <location>
        <begin position="257"/>
        <end position="306"/>
    </location>
</feature>
<feature type="transmembrane region" description="Helical" evidence="2">
    <location>
        <begin position="58"/>
        <end position="79"/>
    </location>
</feature>
<feature type="transmembrane region" description="Helical" evidence="2">
    <location>
        <begin position="169"/>
        <end position="195"/>
    </location>
</feature>
<keyword evidence="2" id="KW-0812">Transmembrane</keyword>
<protein>
    <recommendedName>
        <fullName evidence="5">Transmembrane protein</fullName>
    </recommendedName>
</protein>
<evidence type="ECO:0000256" key="1">
    <source>
        <dbReference type="SAM" id="MobiDB-lite"/>
    </source>
</evidence>
<feature type="transmembrane region" description="Helical" evidence="2">
    <location>
        <begin position="100"/>
        <end position="125"/>
    </location>
</feature>
<name>A0ABR1YRH9_9PEZI</name>
<organism evidence="3 4">
    <name type="scientific">Phyllosticta capitalensis</name>
    <dbReference type="NCBI Taxonomy" id="121624"/>
    <lineage>
        <taxon>Eukaryota</taxon>
        <taxon>Fungi</taxon>
        <taxon>Dikarya</taxon>
        <taxon>Ascomycota</taxon>
        <taxon>Pezizomycotina</taxon>
        <taxon>Dothideomycetes</taxon>
        <taxon>Dothideomycetes incertae sedis</taxon>
        <taxon>Botryosphaeriales</taxon>
        <taxon>Phyllostictaceae</taxon>
        <taxon>Phyllosticta</taxon>
    </lineage>
</organism>
<proteinExistence type="predicted"/>
<dbReference type="EMBL" id="JBBWRZ010000004">
    <property type="protein sequence ID" value="KAK8237603.1"/>
    <property type="molecule type" value="Genomic_DNA"/>
</dbReference>
<evidence type="ECO:0000256" key="2">
    <source>
        <dbReference type="SAM" id="Phobius"/>
    </source>
</evidence>
<evidence type="ECO:0000313" key="3">
    <source>
        <dbReference type="EMBL" id="KAK8237603.1"/>
    </source>
</evidence>
<comment type="caution">
    <text evidence="3">The sequence shown here is derived from an EMBL/GenBank/DDBJ whole genome shotgun (WGS) entry which is preliminary data.</text>
</comment>
<keyword evidence="4" id="KW-1185">Reference proteome</keyword>
<accession>A0ABR1YRH9</accession>
<keyword evidence="2" id="KW-0472">Membrane</keyword>
<feature type="transmembrane region" description="Helical" evidence="2">
    <location>
        <begin position="137"/>
        <end position="157"/>
    </location>
</feature>
<dbReference type="Proteomes" id="UP001492380">
    <property type="component" value="Unassembled WGS sequence"/>
</dbReference>
<keyword evidence="2" id="KW-1133">Transmembrane helix</keyword>
<gene>
    <name evidence="3" type="ORF">HDK90DRAFT_464469</name>
</gene>
<evidence type="ECO:0000313" key="4">
    <source>
        <dbReference type="Proteomes" id="UP001492380"/>
    </source>
</evidence>
<evidence type="ECO:0008006" key="5">
    <source>
        <dbReference type="Google" id="ProtNLM"/>
    </source>
</evidence>
<sequence>MAAVKITFPAFHCTMDRCEFSVQACDAAGACKSDRFTTLWGGSNVAPAENAAAPTSPFWFYLCLMISVIIGLSVIKAHIKAMYRVARFLEPHAETREYLWPLYTPWVLPFAILAAVVGLMVVIPLATIEEAAGLRPYVDVVFDEVSGLIMGVFNVWYECFPPGTCSSCRLAGTAVAGALSIFISFCMSTFVRYVGGFLGDWCPFLNGALAKLFRYTDRYVIMAVAITVVLLLLHHGEDFNESGKPCRFCLDNPQVAQGEQRENDLGNGQESGKDNDQDNDQEDSQDASQDAHSDGEWVEIEVPATA</sequence>
<reference evidence="3 4" key="1">
    <citation type="submission" date="2024-04" db="EMBL/GenBank/DDBJ databases">
        <title>Phyllosticta paracitricarpa is synonymous to the EU quarantine fungus P. citricarpa based on phylogenomic analyses.</title>
        <authorList>
            <consortium name="Lawrence Berkeley National Laboratory"/>
            <person name="Van Ingen-Buijs V.A."/>
            <person name="Van Westerhoven A.C."/>
            <person name="Haridas S."/>
            <person name="Skiadas P."/>
            <person name="Martin F."/>
            <person name="Groenewald J.Z."/>
            <person name="Crous P.W."/>
            <person name="Seidl M.F."/>
        </authorList>
    </citation>
    <scope>NUCLEOTIDE SEQUENCE [LARGE SCALE GENOMIC DNA]</scope>
    <source>
        <strain evidence="3 4">CBS 123374</strain>
    </source>
</reference>
<feature type="transmembrane region" description="Helical" evidence="2">
    <location>
        <begin position="215"/>
        <end position="233"/>
    </location>
</feature>